<name>A0A1Y2I500_9FUNG</name>
<dbReference type="SUPFAM" id="SSF52047">
    <property type="entry name" value="RNI-like"/>
    <property type="match status" value="1"/>
</dbReference>
<dbReference type="AlphaFoldDB" id="A0A1Y2I500"/>
<evidence type="ECO:0008006" key="3">
    <source>
        <dbReference type="Google" id="ProtNLM"/>
    </source>
</evidence>
<dbReference type="Proteomes" id="UP000193411">
    <property type="component" value="Unassembled WGS sequence"/>
</dbReference>
<accession>A0A1Y2I500</accession>
<reference evidence="1 2" key="1">
    <citation type="submission" date="2016-07" db="EMBL/GenBank/DDBJ databases">
        <title>Pervasive Adenine N6-methylation of Active Genes in Fungi.</title>
        <authorList>
            <consortium name="DOE Joint Genome Institute"/>
            <person name="Mondo S.J."/>
            <person name="Dannebaum R.O."/>
            <person name="Kuo R.C."/>
            <person name="Labutti K."/>
            <person name="Haridas S."/>
            <person name="Kuo A."/>
            <person name="Salamov A."/>
            <person name="Ahrendt S.R."/>
            <person name="Lipzen A."/>
            <person name="Sullivan W."/>
            <person name="Andreopoulos W.B."/>
            <person name="Clum A."/>
            <person name="Lindquist E."/>
            <person name="Daum C."/>
            <person name="Ramamoorthy G.K."/>
            <person name="Gryganskyi A."/>
            <person name="Culley D."/>
            <person name="Magnuson J.K."/>
            <person name="James T.Y."/>
            <person name="O'Malley M.A."/>
            <person name="Stajich J.E."/>
            <person name="Spatafora J.W."/>
            <person name="Visel A."/>
            <person name="Grigoriev I.V."/>
        </authorList>
    </citation>
    <scope>NUCLEOTIDE SEQUENCE [LARGE SCALE GENOMIC DNA]</scope>
    <source>
        <strain evidence="1 2">PL171</strain>
    </source>
</reference>
<gene>
    <name evidence="1" type="ORF">BCR44DRAFT_34451</name>
</gene>
<organism evidence="1 2">
    <name type="scientific">Catenaria anguillulae PL171</name>
    <dbReference type="NCBI Taxonomy" id="765915"/>
    <lineage>
        <taxon>Eukaryota</taxon>
        <taxon>Fungi</taxon>
        <taxon>Fungi incertae sedis</taxon>
        <taxon>Blastocladiomycota</taxon>
        <taxon>Blastocladiomycetes</taxon>
        <taxon>Blastocladiales</taxon>
        <taxon>Catenariaceae</taxon>
        <taxon>Catenaria</taxon>
    </lineage>
</organism>
<evidence type="ECO:0000313" key="1">
    <source>
        <dbReference type="EMBL" id="ORZ41153.1"/>
    </source>
</evidence>
<dbReference type="Gene3D" id="3.80.10.10">
    <property type="entry name" value="Ribonuclease Inhibitor"/>
    <property type="match status" value="1"/>
</dbReference>
<evidence type="ECO:0000313" key="2">
    <source>
        <dbReference type="Proteomes" id="UP000193411"/>
    </source>
</evidence>
<comment type="caution">
    <text evidence="1">The sequence shown here is derived from an EMBL/GenBank/DDBJ whole genome shotgun (WGS) entry which is preliminary data.</text>
</comment>
<sequence length="504" mass="56377">METPVVPLALANAPIRRVEIYGLRSFIVQDWQHVFNHPTMHSLVLDFMLRTADLNQQPPTDLTAPALKSFTINCNLALDAFPRLDQPMYSALEELTLVHANWGFMSTTSDPTRWDQVPAIPFAHLPTLRKFSVLSKHLEQNVWINIRPEVLIGLLELPRLQHLSLPHVLPYFFLAPFAPALIRCDALHSLDVGTSLFCDMLSSVELPNLLSLMLRTTYIVEPDHQLSPKLWQRIHDRWGSQLVHFGYRCLSCELNPTPPCTFPPDFAFPKLRTIDIFKFVGTFDLSHISSFAPNLDRATINADHVSNLPALLTHPTLTHLQLAGPRCPTMLEALLTYPPLATLHLSLVPRATPGLLGRHSTAIGRECTRTSVTLTYDRERNGHVWQMLARSVHLGQFRHWINDAGGEHEDDVDEQNEWQATVVVPADLQLQEASWIESVVGGVLAEWKGVKVRVGVGQGEGGNVPEVAVMLIEVIKLQLRSAAASIEWVGQVEEPAAGGHKRVC</sequence>
<dbReference type="EMBL" id="MCFL01000001">
    <property type="protein sequence ID" value="ORZ41153.1"/>
    <property type="molecule type" value="Genomic_DNA"/>
</dbReference>
<dbReference type="InterPro" id="IPR032675">
    <property type="entry name" value="LRR_dom_sf"/>
</dbReference>
<protein>
    <recommendedName>
        <fullName evidence="3">F-box domain-containing protein</fullName>
    </recommendedName>
</protein>
<proteinExistence type="predicted"/>
<keyword evidence="2" id="KW-1185">Reference proteome</keyword>